<dbReference type="AlphaFoldDB" id="A0A0A8K197"/>
<name>A0A0A8K197_9HYPH</name>
<dbReference type="Pfam" id="PF15615">
    <property type="entry name" value="TerB_C"/>
    <property type="match status" value="1"/>
</dbReference>
<dbReference type="Pfam" id="PF05099">
    <property type="entry name" value="TerB"/>
    <property type="match status" value="1"/>
</dbReference>
<evidence type="ECO:0000256" key="1">
    <source>
        <dbReference type="SAM" id="MobiDB-lite"/>
    </source>
</evidence>
<protein>
    <recommendedName>
        <fullName evidence="7">Tellurite resistance protein TerB</fullName>
    </recommendedName>
</protein>
<feature type="domain" description="Co-chaperone DjlA N-terminal" evidence="2">
    <location>
        <begin position="366"/>
        <end position="468"/>
    </location>
</feature>
<gene>
    <name evidence="5" type="ORF">GL4_1108</name>
</gene>
<reference evidence="5 6" key="1">
    <citation type="submission" date="2014-09" db="EMBL/GenBank/DDBJ databases">
        <title>Genome sequencing of Methyloceanibacter caenitepidi Gela4.</title>
        <authorList>
            <person name="Takeuchi M."/>
            <person name="Susumu S."/>
            <person name="Kamagata Y."/>
            <person name="Oshima K."/>
            <person name="Hattori M."/>
            <person name="Iwasaki W."/>
        </authorList>
    </citation>
    <scope>NUCLEOTIDE SEQUENCE [LARGE SCALE GENOMIC DNA]</scope>
    <source>
        <strain evidence="5 6">Gela4</strain>
    </source>
</reference>
<dbReference type="InterPro" id="IPR007791">
    <property type="entry name" value="DjlA_N"/>
</dbReference>
<dbReference type="Gene3D" id="1.10.3680.10">
    <property type="entry name" value="TerB-like"/>
    <property type="match status" value="1"/>
</dbReference>
<dbReference type="Proteomes" id="UP000031643">
    <property type="component" value="Chromosome"/>
</dbReference>
<accession>A0A0A8K197</accession>
<organism evidence="5 6">
    <name type="scientific">Methyloceanibacter caenitepidi</name>
    <dbReference type="NCBI Taxonomy" id="1384459"/>
    <lineage>
        <taxon>Bacteria</taxon>
        <taxon>Pseudomonadati</taxon>
        <taxon>Pseudomonadota</taxon>
        <taxon>Alphaproteobacteria</taxon>
        <taxon>Hyphomicrobiales</taxon>
        <taxon>Hyphomicrobiaceae</taxon>
        <taxon>Methyloceanibacter</taxon>
    </lineage>
</organism>
<dbReference type="CDD" id="cd07176">
    <property type="entry name" value="terB"/>
    <property type="match status" value="1"/>
</dbReference>
<evidence type="ECO:0000259" key="3">
    <source>
        <dbReference type="Pfam" id="PF13208"/>
    </source>
</evidence>
<feature type="domain" description="TerB N-terminal" evidence="3">
    <location>
        <begin position="1"/>
        <end position="149"/>
    </location>
</feature>
<dbReference type="EMBL" id="AP014648">
    <property type="protein sequence ID" value="BAQ16566.1"/>
    <property type="molecule type" value="Genomic_DNA"/>
</dbReference>
<evidence type="ECO:0000313" key="5">
    <source>
        <dbReference type="EMBL" id="BAQ16566.1"/>
    </source>
</evidence>
<dbReference type="Pfam" id="PF13208">
    <property type="entry name" value="TerB_N"/>
    <property type="match status" value="1"/>
</dbReference>
<evidence type="ECO:0000259" key="4">
    <source>
        <dbReference type="Pfam" id="PF15615"/>
    </source>
</evidence>
<evidence type="ECO:0008006" key="7">
    <source>
        <dbReference type="Google" id="ProtNLM"/>
    </source>
</evidence>
<dbReference type="InterPro" id="IPR028932">
    <property type="entry name" value="TerB-C"/>
</dbReference>
<dbReference type="InterPro" id="IPR029024">
    <property type="entry name" value="TerB-like"/>
</dbReference>
<dbReference type="InterPro" id="IPR025266">
    <property type="entry name" value="TerB_N"/>
</dbReference>
<evidence type="ECO:0000313" key="6">
    <source>
        <dbReference type="Proteomes" id="UP000031643"/>
    </source>
</evidence>
<dbReference type="SUPFAM" id="SSF158682">
    <property type="entry name" value="TerB-like"/>
    <property type="match status" value="1"/>
</dbReference>
<evidence type="ECO:0000259" key="2">
    <source>
        <dbReference type="Pfam" id="PF05099"/>
    </source>
</evidence>
<feature type="domain" description="TerB-C" evidence="4">
    <location>
        <begin position="505"/>
        <end position="630"/>
    </location>
</feature>
<dbReference type="KEGG" id="mcg:GL4_1108"/>
<keyword evidence="6" id="KW-1185">Reference proteome</keyword>
<dbReference type="STRING" id="1384459.GL4_1108"/>
<feature type="region of interest" description="Disordered" evidence="1">
    <location>
        <begin position="483"/>
        <end position="502"/>
    </location>
</feature>
<proteinExistence type="predicted"/>
<sequence length="637" mass="69495">MSYWPSYQRMTPVARRTYLGWLAAGRDDPSIGIGYVFLFFYGIERRLLVDGAHSEAPDLIREVRRLLEIYGTNNSFKGYATRFLDAARLVSSADIERPQLSPDLRSGYEMPMQVRAYLGRKLAARESLDHGEALLWLLSLPDTNLRTPARRCFTKLLALWRHRFAERYPNGLKVRPPKSRLKLDYRAASGGFGYQTEICDESGPLPDIAAISAPLDSLRDILNACSDELAAYSRLLGRSPEARGTMEAALLLPTELFSSTLGTAVAQRLEQLFAGRDAVSLKVSDLASALSLKIEATGNVPAGLCNKIGALLDRLDIAFEPDRRYGSRNMQGDGRMLLFKARNGASIDGDAPDFVAARTMIDISSLAVAADGRVAPEEFESIVGEVRALSSIGEIEKVRLTAYASTFLKDMPAQQAAIQKLKALSPAARQAAVDSATAAVLADGHASPAEVKFLERVYKTLGFPKENLYAALHRGAIALDEPVPVSGEHRTPGVPIPGDPRDLRTASTGVQIDLARLERIRSETLAVSKLLTGIFVEEEFAPPPPPAETSTPTAASRFSGLDAAHAALLEHLLSAPGLARERFDDLARNLRLLPDGAIELINDWGFDLFGEPIIDDDVELSIAHHIEIELKGMEATI</sequence>
<dbReference type="HOGENOM" id="CLU_013355_0_0_5"/>